<dbReference type="PANTHER" id="PTHR48100">
    <property type="entry name" value="BROAD-SPECIFICITY PHOSPHATASE YOR283W-RELATED"/>
    <property type="match status" value="1"/>
</dbReference>
<name>A0A4V1ZGZ0_9MICO</name>
<keyword evidence="2" id="KW-1185">Reference proteome</keyword>
<dbReference type="Proteomes" id="UP000293764">
    <property type="component" value="Unassembled WGS sequence"/>
</dbReference>
<sequence length="220" mass="22811">MRLILVRHGQSPSNVQHLLDTAEPGPGLTDLGHAQAAALGPELAAELVDAVYASSLVRAQQTAGPLARALGLPIHIRAGIREISAGELEMRGDVTSVERYLSTVFAWPAGDLARRMPGGENGTEVLARFDAVVAEVAGAGDRTALMVSHGAAIRVWTAARARNIDVSFAATHTLTNTGVVILEGDPVRGWHVVSWTGADVEAGLDVGVGDGSAGMDPGFL</sequence>
<organism evidence="1 2">
    <name type="scientific">Pengzhenrongella frigida</name>
    <dbReference type="NCBI Taxonomy" id="1259133"/>
    <lineage>
        <taxon>Bacteria</taxon>
        <taxon>Bacillati</taxon>
        <taxon>Actinomycetota</taxon>
        <taxon>Actinomycetes</taxon>
        <taxon>Micrococcales</taxon>
        <taxon>Pengzhenrongella</taxon>
    </lineage>
</organism>
<dbReference type="GO" id="GO:0016791">
    <property type="term" value="F:phosphatase activity"/>
    <property type="evidence" value="ECO:0007669"/>
    <property type="project" value="TreeGrafter"/>
</dbReference>
<accession>A0A4V1ZGZ0</accession>
<dbReference type="GO" id="GO:0005737">
    <property type="term" value="C:cytoplasm"/>
    <property type="evidence" value="ECO:0007669"/>
    <property type="project" value="TreeGrafter"/>
</dbReference>
<dbReference type="CDD" id="cd07067">
    <property type="entry name" value="HP_PGM_like"/>
    <property type="match status" value="1"/>
</dbReference>
<dbReference type="InterPro" id="IPR001345">
    <property type="entry name" value="PG/BPGM_mutase_AS"/>
</dbReference>
<evidence type="ECO:0000313" key="1">
    <source>
        <dbReference type="EMBL" id="RYV50214.1"/>
    </source>
</evidence>
<reference evidence="1 2" key="1">
    <citation type="submission" date="2019-01" db="EMBL/GenBank/DDBJ databases">
        <title>Novel species of Cellulomonas.</title>
        <authorList>
            <person name="Liu Q."/>
            <person name="Xin Y.-H."/>
        </authorList>
    </citation>
    <scope>NUCLEOTIDE SEQUENCE [LARGE SCALE GENOMIC DNA]</scope>
    <source>
        <strain evidence="1 2">HLT2-17</strain>
    </source>
</reference>
<gene>
    <name evidence="1" type="ORF">EUA98_14855</name>
</gene>
<proteinExistence type="predicted"/>
<dbReference type="Pfam" id="PF00300">
    <property type="entry name" value="His_Phos_1"/>
    <property type="match status" value="1"/>
</dbReference>
<evidence type="ECO:0000313" key="2">
    <source>
        <dbReference type="Proteomes" id="UP000293764"/>
    </source>
</evidence>
<dbReference type="EMBL" id="SDWW01000039">
    <property type="protein sequence ID" value="RYV50214.1"/>
    <property type="molecule type" value="Genomic_DNA"/>
</dbReference>
<comment type="caution">
    <text evidence="1">The sequence shown here is derived from an EMBL/GenBank/DDBJ whole genome shotgun (WGS) entry which is preliminary data.</text>
</comment>
<dbReference type="SMART" id="SM00855">
    <property type="entry name" value="PGAM"/>
    <property type="match status" value="1"/>
</dbReference>
<dbReference type="OrthoDB" id="9793115at2"/>
<dbReference type="SUPFAM" id="SSF53254">
    <property type="entry name" value="Phosphoglycerate mutase-like"/>
    <property type="match status" value="1"/>
</dbReference>
<dbReference type="RefSeq" id="WP_130103470.1">
    <property type="nucleotide sequence ID" value="NZ_SDWW01000039.1"/>
</dbReference>
<protein>
    <submittedName>
        <fullName evidence="1">Histidine phosphatase family protein</fullName>
    </submittedName>
</protein>
<dbReference type="InterPro" id="IPR013078">
    <property type="entry name" value="His_Pase_superF_clade-1"/>
</dbReference>
<dbReference type="PROSITE" id="PS00175">
    <property type="entry name" value="PG_MUTASE"/>
    <property type="match status" value="1"/>
</dbReference>
<dbReference type="AlphaFoldDB" id="A0A4V1ZGZ0"/>
<dbReference type="Gene3D" id="3.40.50.1240">
    <property type="entry name" value="Phosphoglycerate mutase-like"/>
    <property type="match status" value="1"/>
</dbReference>
<dbReference type="InterPro" id="IPR029033">
    <property type="entry name" value="His_PPase_superfam"/>
</dbReference>
<dbReference type="InterPro" id="IPR050275">
    <property type="entry name" value="PGM_Phosphatase"/>
</dbReference>
<dbReference type="PANTHER" id="PTHR48100:SF58">
    <property type="entry name" value="PE-PGRS FAMILY PROTEIN PE_PGRS11"/>
    <property type="match status" value="1"/>
</dbReference>